<dbReference type="EMBL" id="JADBDY010000001">
    <property type="protein sequence ID" value="MBE1460307.1"/>
    <property type="molecule type" value="Genomic_DNA"/>
</dbReference>
<feature type="region of interest" description="Disordered" evidence="1">
    <location>
        <begin position="72"/>
        <end position="188"/>
    </location>
</feature>
<feature type="compositionally biased region" description="Basic residues" evidence="1">
    <location>
        <begin position="203"/>
        <end position="213"/>
    </location>
</feature>
<accession>A0ABR9HMS8</accession>
<evidence type="ECO:0000256" key="1">
    <source>
        <dbReference type="SAM" id="MobiDB-lite"/>
    </source>
</evidence>
<sequence length="261" mass="28752">MDGHLRTADRSRPCQRLSPTIGRSPNIQLPIAASDFPVRRRRTTRALPSIARVPGPHVCKPDYRLLANKPKSCCSSSRNAPDRRPVTDACPARPERGEAVQDGFGNRFPGLPGGPGRSPEHLGVRRWRDLTAPRAPGSPAAVPRTTAQRYPPRQHRCCRRGPARPGRRHGPRHRNSSTPPEYPLRPACRGIPVSQALRRYRSCRRTGHSRSGPRCHADTGPGGSPAPRTSLLMGRSGRSGPRDVRVRGGELKPRDEILIKN</sequence>
<feature type="compositionally biased region" description="Basic and acidic residues" evidence="1">
    <location>
        <begin position="240"/>
        <end position="261"/>
    </location>
</feature>
<evidence type="ECO:0000313" key="3">
    <source>
        <dbReference type="Proteomes" id="UP000598217"/>
    </source>
</evidence>
<feature type="compositionally biased region" description="Basic residues" evidence="1">
    <location>
        <begin position="152"/>
        <end position="175"/>
    </location>
</feature>
<comment type="caution">
    <text evidence="2">The sequence shown here is derived from an EMBL/GenBank/DDBJ whole genome shotgun (WGS) entry which is preliminary data.</text>
</comment>
<organism evidence="2 3">
    <name type="scientific">Nocardiopsis terrae</name>
    <dbReference type="NCBI Taxonomy" id="372655"/>
    <lineage>
        <taxon>Bacteria</taxon>
        <taxon>Bacillati</taxon>
        <taxon>Actinomycetota</taxon>
        <taxon>Actinomycetes</taxon>
        <taxon>Streptosporangiales</taxon>
        <taxon>Nocardiopsidaceae</taxon>
        <taxon>Nocardiopsis</taxon>
    </lineage>
</organism>
<gene>
    <name evidence="2" type="ORF">H4W79_004521</name>
</gene>
<dbReference type="Proteomes" id="UP000598217">
    <property type="component" value="Unassembled WGS sequence"/>
</dbReference>
<feature type="compositionally biased region" description="Basic and acidic residues" evidence="1">
    <location>
        <begin position="118"/>
        <end position="131"/>
    </location>
</feature>
<proteinExistence type="predicted"/>
<keyword evidence="3" id="KW-1185">Reference proteome</keyword>
<protein>
    <submittedName>
        <fullName evidence="2">Uncharacterized protein</fullName>
    </submittedName>
</protein>
<feature type="compositionally biased region" description="Basic and acidic residues" evidence="1">
    <location>
        <begin position="1"/>
        <end position="12"/>
    </location>
</feature>
<evidence type="ECO:0000313" key="2">
    <source>
        <dbReference type="EMBL" id="MBE1460307.1"/>
    </source>
</evidence>
<feature type="region of interest" description="Disordered" evidence="1">
    <location>
        <begin position="1"/>
        <end position="25"/>
    </location>
</feature>
<feature type="region of interest" description="Disordered" evidence="1">
    <location>
        <begin position="203"/>
        <end position="261"/>
    </location>
</feature>
<reference evidence="2 3" key="1">
    <citation type="submission" date="2020-10" db="EMBL/GenBank/DDBJ databases">
        <title>Sequencing the genomes of 1000 actinobacteria strains.</title>
        <authorList>
            <person name="Klenk H.-P."/>
        </authorList>
    </citation>
    <scope>NUCLEOTIDE SEQUENCE [LARGE SCALE GENOMIC DNA]</scope>
    <source>
        <strain evidence="2 3">DSM 45157</strain>
    </source>
</reference>
<name>A0ABR9HMS8_9ACTN</name>